<name>A0ABT4VUN5_9HYPH</name>
<dbReference type="InterPro" id="IPR000847">
    <property type="entry name" value="LysR_HTH_N"/>
</dbReference>
<keyword evidence="4" id="KW-0804">Transcription</keyword>
<dbReference type="Pfam" id="PF00126">
    <property type="entry name" value="HTH_1"/>
    <property type="match status" value="1"/>
</dbReference>
<organism evidence="6 7">
    <name type="scientific">Hoeflea poritis</name>
    <dbReference type="NCBI Taxonomy" id="2993659"/>
    <lineage>
        <taxon>Bacteria</taxon>
        <taxon>Pseudomonadati</taxon>
        <taxon>Pseudomonadota</taxon>
        <taxon>Alphaproteobacteria</taxon>
        <taxon>Hyphomicrobiales</taxon>
        <taxon>Rhizobiaceae</taxon>
        <taxon>Hoeflea</taxon>
    </lineage>
</organism>
<evidence type="ECO:0000259" key="5">
    <source>
        <dbReference type="PROSITE" id="PS50931"/>
    </source>
</evidence>
<keyword evidence="2" id="KW-0805">Transcription regulation</keyword>
<evidence type="ECO:0000256" key="3">
    <source>
        <dbReference type="ARBA" id="ARBA00023125"/>
    </source>
</evidence>
<dbReference type="CDD" id="cd05466">
    <property type="entry name" value="PBP2_LTTR_substrate"/>
    <property type="match status" value="1"/>
</dbReference>
<keyword evidence="7" id="KW-1185">Reference proteome</keyword>
<keyword evidence="3" id="KW-0238">DNA-binding</keyword>
<dbReference type="InterPro" id="IPR005119">
    <property type="entry name" value="LysR_subst-bd"/>
</dbReference>
<evidence type="ECO:0000256" key="1">
    <source>
        <dbReference type="ARBA" id="ARBA00009437"/>
    </source>
</evidence>
<dbReference type="InterPro" id="IPR036390">
    <property type="entry name" value="WH_DNA-bd_sf"/>
</dbReference>
<dbReference type="SUPFAM" id="SSF46785">
    <property type="entry name" value="Winged helix' DNA-binding domain"/>
    <property type="match status" value="1"/>
</dbReference>
<dbReference type="EMBL" id="JAPJZH010000022">
    <property type="protein sequence ID" value="MDA4848410.1"/>
    <property type="molecule type" value="Genomic_DNA"/>
</dbReference>
<proteinExistence type="inferred from homology"/>
<dbReference type="InterPro" id="IPR036388">
    <property type="entry name" value="WH-like_DNA-bd_sf"/>
</dbReference>
<sequence>MFIDPRHLEQLAVIIDTGTLRAAADKIGTSQPALSRMIHTLEGRVGAALFERNHRPLRPTPLGRELADQGRTIRVARERSAELVDHSMKGFLGVLKIGAPPFLCERLVSEAISDFLAKRPAIRVDLVPDYFPGLHLRLFQNEIDVIVGPAKSADPSYSNLRFEPLFEDTNVIVGRAGHPLLTKKITERALSAATWVGHSDRSMLRHDMETALRLMGVQNLRFAFQSESASAVLELVRRGDFLTILPRYAVHADDEDGLAILPVTLPTSHQTIAIMSFAEREEGKLTGEFKAHLRSYVSDLFAA</sequence>
<dbReference type="Gene3D" id="1.10.10.10">
    <property type="entry name" value="Winged helix-like DNA-binding domain superfamily/Winged helix DNA-binding domain"/>
    <property type="match status" value="1"/>
</dbReference>
<comment type="similarity">
    <text evidence="1">Belongs to the LysR transcriptional regulatory family.</text>
</comment>
<dbReference type="SUPFAM" id="SSF53850">
    <property type="entry name" value="Periplasmic binding protein-like II"/>
    <property type="match status" value="1"/>
</dbReference>
<gene>
    <name evidence="6" type="ORF">OOZ53_23835</name>
</gene>
<dbReference type="PROSITE" id="PS50931">
    <property type="entry name" value="HTH_LYSR"/>
    <property type="match status" value="1"/>
</dbReference>
<reference evidence="6" key="1">
    <citation type="submission" date="2022-11" db="EMBL/GenBank/DDBJ databases">
        <title>Hoeflea poritis sp. nov., isolated from scleractinian coral Porites lutea.</title>
        <authorList>
            <person name="Zhang G."/>
            <person name="Wei Q."/>
            <person name="Cai L."/>
        </authorList>
    </citation>
    <scope>NUCLEOTIDE SEQUENCE</scope>
    <source>
        <strain evidence="6">E7-10</strain>
    </source>
</reference>
<dbReference type="PANTHER" id="PTHR30419:SF8">
    <property type="entry name" value="NITROGEN ASSIMILATION TRANSCRIPTIONAL ACTIVATOR-RELATED"/>
    <property type="match status" value="1"/>
</dbReference>
<protein>
    <submittedName>
        <fullName evidence="6">LysR family transcriptional regulator</fullName>
    </submittedName>
</protein>
<dbReference type="PRINTS" id="PR00039">
    <property type="entry name" value="HTHLYSR"/>
</dbReference>
<dbReference type="PANTHER" id="PTHR30419">
    <property type="entry name" value="HTH-TYPE TRANSCRIPTIONAL REGULATOR YBHD"/>
    <property type="match status" value="1"/>
</dbReference>
<dbReference type="Gene3D" id="3.40.190.290">
    <property type="match status" value="1"/>
</dbReference>
<dbReference type="Proteomes" id="UP001148313">
    <property type="component" value="Unassembled WGS sequence"/>
</dbReference>
<evidence type="ECO:0000313" key="6">
    <source>
        <dbReference type="EMBL" id="MDA4848410.1"/>
    </source>
</evidence>
<dbReference type="Pfam" id="PF03466">
    <property type="entry name" value="LysR_substrate"/>
    <property type="match status" value="1"/>
</dbReference>
<evidence type="ECO:0000256" key="4">
    <source>
        <dbReference type="ARBA" id="ARBA00023163"/>
    </source>
</evidence>
<feature type="domain" description="HTH lysR-type" evidence="5">
    <location>
        <begin position="3"/>
        <end position="60"/>
    </location>
</feature>
<evidence type="ECO:0000256" key="2">
    <source>
        <dbReference type="ARBA" id="ARBA00023015"/>
    </source>
</evidence>
<dbReference type="InterPro" id="IPR050950">
    <property type="entry name" value="HTH-type_LysR_regulators"/>
</dbReference>
<dbReference type="RefSeq" id="WP_271092273.1">
    <property type="nucleotide sequence ID" value="NZ_JAPJZH010000022.1"/>
</dbReference>
<comment type="caution">
    <text evidence="6">The sequence shown here is derived from an EMBL/GenBank/DDBJ whole genome shotgun (WGS) entry which is preliminary data.</text>
</comment>
<evidence type="ECO:0000313" key="7">
    <source>
        <dbReference type="Proteomes" id="UP001148313"/>
    </source>
</evidence>
<accession>A0ABT4VUN5</accession>